<organism evidence="14 15">
    <name type="scientific">Candidatus Enterousia excrementavium</name>
    <dbReference type="NCBI Taxonomy" id="2840789"/>
    <lineage>
        <taxon>Bacteria</taxon>
        <taxon>Pseudomonadati</taxon>
        <taxon>Pseudomonadota</taxon>
        <taxon>Alphaproteobacteria</taxon>
        <taxon>Candidatus Enterousia</taxon>
    </lineage>
</organism>
<reference evidence="14" key="2">
    <citation type="journal article" date="2021" name="PeerJ">
        <title>Extensive microbial diversity within the chicken gut microbiome revealed by metagenomics and culture.</title>
        <authorList>
            <person name="Gilroy R."/>
            <person name="Ravi A."/>
            <person name="Getino M."/>
            <person name="Pursley I."/>
            <person name="Horton D.L."/>
            <person name="Alikhan N.F."/>
            <person name="Baker D."/>
            <person name="Gharbi K."/>
            <person name="Hall N."/>
            <person name="Watson M."/>
            <person name="Adriaenssens E.M."/>
            <person name="Foster-Nyarko E."/>
            <person name="Jarju S."/>
            <person name="Secka A."/>
            <person name="Antonio M."/>
            <person name="Oren A."/>
            <person name="Chaudhuri R.R."/>
            <person name="La Ragione R."/>
            <person name="Hildebrand F."/>
            <person name="Pallen M.J."/>
        </authorList>
    </citation>
    <scope>NUCLEOTIDE SEQUENCE</scope>
    <source>
        <strain evidence="14">B1-16210</strain>
    </source>
</reference>
<dbReference type="Pfam" id="PF18074">
    <property type="entry name" value="PriA_C"/>
    <property type="match status" value="1"/>
</dbReference>
<dbReference type="InterPro" id="IPR005259">
    <property type="entry name" value="PriA"/>
</dbReference>
<evidence type="ECO:0000256" key="5">
    <source>
        <dbReference type="ARBA" id="ARBA00022801"/>
    </source>
</evidence>
<dbReference type="EC" id="5.6.2.4" evidence="12"/>
<dbReference type="GO" id="GO:0043138">
    <property type="term" value="F:3'-5' DNA helicase activity"/>
    <property type="evidence" value="ECO:0007669"/>
    <property type="project" value="UniProtKB-EC"/>
</dbReference>
<dbReference type="GO" id="GO:0003677">
    <property type="term" value="F:DNA binding"/>
    <property type="evidence" value="ECO:0007669"/>
    <property type="project" value="UniProtKB-UniRule"/>
</dbReference>
<dbReference type="Pfam" id="PF18319">
    <property type="entry name" value="Zn_ribbon_PriA"/>
    <property type="match status" value="1"/>
</dbReference>
<dbReference type="NCBIfam" id="TIGR00595">
    <property type="entry name" value="priA"/>
    <property type="match status" value="1"/>
</dbReference>
<dbReference type="GO" id="GO:0006302">
    <property type="term" value="P:double-strand break repair"/>
    <property type="evidence" value="ECO:0007669"/>
    <property type="project" value="InterPro"/>
</dbReference>
<dbReference type="InterPro" id="IPR014001">
    <property type="entry name" value="Helicase_ATP-bd"/>
</dbReference>
<evidence type="ECO:0000256" key="8">
    <source>
        <dbReference type="ARBA" id="ARBA00022840"/>
    </source>
</evidence>
<keyword evidence="5 12" id="KW-0378">Hydrolase</keyword>
<sequence length="735" mass="80780">MFKPGDVVKILIPNVVNTGYDYRLTLAADLGTFVRVSVMNRPYVGIVYGVGDSNLPPDKIKNTLEVFPEHLSIADLQWIQRMSTWTLMTPGAVLRLIVNVPDAFSAPRMEQLYVYNPDDKIRMTDARQSVADAFASNNNDAMSASDIQNISHVSAAVVRGMISRGILVPTTARSVETDFSQYQYRDMGNVTLNAEQSVAAAEICTAVDKGGFSAFLLDGITGSGKTQVYFDAAWRAYSRGASVLLMMPEIALTAQFMSRYEQRFGAAPIVWHSNLTAARRREIWRGVLHGDIRMVVGTRSALFLPWQDLGLIVVDEEHDTSYKQEDMGNYHARDMAVLRAKIAGFPIVLASATPSAETLQNVADGKYRRLKLTSRFGGASLPKIETIDLRENRPQQYTLPSDAADAAPRAGYLSPVLCEAVQETLDAGHQVMLFINRRGFAPIVQCKKCGWVAQCPDCSVGMTYHKHLGKLLCHMCGRTMALPDKCPECGDVISYRGAGLEKIEEEVSVKFPSARTALVSSDTIMSRQALERIVHKMENGETDIVIGTQILAKGHHFPNLTLVGVVDADMGLFGTDFRAAEHTFQQLFQVAGRAGRGDAPGRVLLQTYQPTHPVLQAICDGNRDAFMAADMAGRRAAKMPPYGQLIALIIEANKESTLKNFCAALAAAAPKATGVKIMGPIAAQIYQVRNWYRMRFLVAGDARAMLQPVVSHWLGCVRVPANVRVKIDVNPQNFM</sequence>
<keyword evidence="10 12" id="KW-0413">Isomerase</keyword>
<dbReference type="GO" id="GO:0006269">
    <property type="term" value="P:DNA replication, synthesis of primer"/>
    <property type="evidence" value="ECO:0007669"/>
    <property type="project" value="UniProtKB-KW"/>
</dbReference>
<dbReference type="InterPro" id="IPR040498">
    <property type="entry name" value="PriA_CRR"/>
</dbReference>
<dbReference type="SMART" id="SM00487">
    <property type="entry name" value="DEXDc"/>
    <property type="match status" value="1"/>
</dbReference>
<evidence type="ECO:0000259" key="13">
    <source>
        <dbReference type="PROSITE" id="PS51192"/>
    </source>
</evidence>
<dbReference type="PROSITE" id="PS51192">
    <property type="entry name" value="HELICASE_ATP_BIND_1"/>
    <property type="match status" value="1"/>
</dbReference>
<evidence type="ECO:0000256" key="2">
    <source>
        <dbReference type="ARBA" id="ARBA00022705"/>
    </source>
</evidence>
<dbReference type="GO" id="GO:1990077">
    <property type="term" value="C:primosome complex"/>
    <property type="evidence" value="ECO:0007669"/>
    <property type="project" value="UniProtKB-UniRule"/>
</dbReference>
<proteinExistence type="inferred from homology"/>
<dbReference type="PANTHER" id="PTHR30580">
    <property type="entry name" value="PRIMOSOMAL PROTEIN N"/>
    <property type="match status" value="1"/>
</dbReference>
<dbReference type="FunFam" id="3.40.50.300:FF:000489">
    <property type="entry name" value="Primosome assembly protein PriA"/>
    <property type="match status" value="1"/>
</dbReference>
<dbReference type="Proteomes" id="UP000721442">
    <property type="component" value="Unassembled WGS sequence"/>
</dbReference>
<feature type="binding site" evidence="12">
    <location>
        <position position="486"/>
    </location>
    <ligand>
        <name>Zn(2+)</name>
        <dbReference type="ChEBI" id="CHEBI:29105"/>
        <label>1</label>
    </ligand>
</feature>
<dbReference type="SMART" id="SM00490">
    <property type="entry name" value="HELICc"/>
    <property type="match status" value="1"/>
</dbReference>
<comment type="caution">
    <text evidence="14">The sequence shown here is derived from an EMBL/GenBank/DDBJ whole genome shotgun (WGS) entry which is preliminary data.</text>
</comment>
<dbReference type="GO" id="GO:0005524">
    <property type="term" value="F:ATP binding"/>
    <property type="evidence" value="ECO:0007669"/>
    <property type="project" value="UniProtKB-UniRule"/>
</dbReference>
<dbReference type="InterPro" id="IPR027417">
    <property type="entry name" value="P-loop_NTPase"/>
</dbReference>
<dbReference type="PANTHER" id="PTHR30580:SF0">
    <property type="entry name" value="PRIMOSOMAL PROTEIN N"/>
    <property type="match status" value="1"/>
</dbReference>
<dbReference type="Gene3D" id="3.40.50.300">
    <property type="entry name" value="P-loop containing nucleotide triphosphate hydrolases"/>
    <property type="match status" value="2"/>
</dbReference>
<comment type="cofactor">
    <cofactor evidence="12">
        <name>Zn(2+)</name>
        <dbReference type="ChEBI" id="CHEBI:29105"/>
    </cofactor>
    <text evidence="12">Binds 2 zinc ions per subunit.</text>
</comment>
<dbReference type="SUPFAM" id="SSF52540">
    <property type="entry name" value="P-loop containing nucleoside triphosphate hydrolases"/>
    <property type="match status" value="1"/>
</dbReference>
<comment type="similarity">
    <text evidence="12">Belongs to the helicase family. PriA subfamily.</text>
</comment>
<feature type="binding site" evidence="12">
    <location>
        <position position="476"/>
    </location>
    <ligand>
        <name>Zn(2+)</name>
        <dbReference type="ChEBI" id="CHEBI:29105"/>
        <label>2</label>
    </ligand>
</feature>
<evidence type="ECO:0000256" key="6">
    <source>
        <dbReference type="ARBA" id="ARBA00022806"/>
    </source>
</evidence>
<dbReference type="InterPro" id="IPR042115">
    <property type="entry name" value="PriA_3primeBD_sf"/>
</dbReference>
<dbReference type="Pfam" id="PF00270">
    <property type="entry name" value="DEAD"/>
    <property type="match status" value="1"/>
</dbReference>
<evidence type="ECO:0000313" key="14">
    <source>
        <dbReference type="EMBL" id="MBO8407411.1"/>
    </source>
</evidence>
<keyword evidence="4 12" id="KW-0547">Nucleotide-binding</keyword>
<feature type="domain" description="Helicase ATP-binding" evidence="13">
    <location>
        <begin position="206"/>
        <end position="372"/>
    </location>
</feature>
<comment type="catalytic activity">
    <reaction evidence="11 12">
        <text>ATP + H2O = ADP + phosphate + H(+)</text>
        <dbReference type="Rhea" id="RHEA:13065"/>
        <dbReference type="ChEBI" id="CHEBI:15377"/>
        <dbReference type="ChEBI" id="CHEBI:15378"/>
        <dbReference type="ChEBI" id="CHEBI:30616"/>
        <dbReference type="ChEBI" id="CHEBI:43474"/>
        <dbReference type="ChEBI" id="CHEBI:456216"/>
        <dbReference type="EC" id="5.6.2.4"/>
    </reaction>
</comment>
<dbReference type="CDD" id="cd18804">
    <property type="entry name" value="SF2_C_priA"/>
    <property type="match status" value="1"/>
</dbReference>
<evidence type="ECO:0000256" key="9">
    <source>
        <dbReference type="ARBA" id="ARBA00023125"/>
    </source>
</evidence>
<comment type="catalytic activity">
    <reaction evidence="12">
        <text>Couples ATP hydrolysis with the unwinding of duplex DNA by translocating in the 3'-5' direction.</text>
        <dbReference type="EC" id="5.6.2.4"/>
    </reaction>
</comment>
<keyword evidence="7 12" id="KW-0862">Zinc</keyword>
<accession>A0A940DGV6</accession>
<feature type="binding site" evidence="12">
    <location>
        <position position="455"/>
    </location>
    <ligand>
        <name>Zn(2+)</name>
        <dbReference type="ChEBI" id="CHEBI:29105"/>
        <label>2</label>
    </ligand>
</feature>
<dbReference type="InterPro" id="IPR001650">
    <property type="entry name" value="Helicase_C-like"/>
</dbReference>
<evidence type="ECO:0000256" key="10">
    <source>
        <dbReference type="ARBA" id="ARBA00023235"/>
    </source>
</evidence>
<reference evidence="14" key="1">
    <citation type="submission" date="2020-10" db="EMBL/GenBank/DDBJ databases">
        <authorList>
            <person name="Gilroy R."/>
        </authorList>
    </citation>
    <scope>NUCLEOTIDE SEQUENCE</scope>
    <source>
        <strain evidence="14">B1-16210</strain>
    </source>
</reference>
<dbReference type="Pfam" id="PF17764">
    <property type="entry name" value="PriA_3primeBD"/>
    <property type="match status" value="1"/>
</dbReference>
<dbReference type="InterPro" id="IPR041222">
    <property type="entry name" value="PriA_3primeBD"/>
</dbReference>
<dbReference type="InterPro" id="IPR011545">
    <property type="entry name" value="DEAD/DEAH_box_helicase_dom"/>
</dbReference>
<comment type="subunit">
    <text evidence="12">Component of the replication restart primosome.</text>
</comment>
<dbReference type="GO" id="GO:0008270">
    <property type="term" value="F:zinc ion binding"/>
    <property type="evidence" value="ECO:0007669"/>
    <property type="project" value="UniProtKB-UniRule"/>
</dbReference>
<dbReference type="Gene3D" id="3.40.1440.60">
    <property type="entry name" value="PriA, 3(prime) DNA-binding domain"/>
    <property type="match status" value="1"/>
</dbReference>
<keyword evidence="9 12" id="KW-0238">DNA-binding</keyword>
<feature type="binding site" evidence="12">
    <location>
        <position position="473"/>
    </location>
    <ligand>
        <name>Zn(2+)</name>
        <dbReference type="ChEBI" id="CHEBI:29105"/>
        <label>2</label>
    </ligand>
</feature>
<evidence type="ECO:0000256" key="3">
    <source>
        <dbReference type="ARBA" id="ARBA00022723"/>
    </source>
</evidence>
<keyword evidence="3 12" id="KW-0479">Metal-binding</keyword>
<keyword evidence="8 12" id="KW-0067">ATP-binding</keyword>
<name>A0A940DGV6_9PROT</name>
<evidence type="ECO:0000256" key="1">
    <source>
        <dbReference type="ARBA" id="ARBA00022515"/>
    </source>
</evidence>
<evidence type="ECO:0000256" key="7">
    <source>
        <dbReference type="ARBA" id="ARBA00022833"/>
    </source>
</evidence>
<feature type="binding site" evidence="12">
    <location>
        <position position="449"/>
    </location>
    <ligand>
        <name>Zn(2+)</name>
        <dbReference type="ChEBI" id="CHEBI:29105"/>
        <label>1</label>
    </ligand>
</feature>
<dbReference type="HAMAP" id="MF_00983">
    <property type="entry name" value="PriA"/>
    <property type="match status" value="1"/>
</dbReference>
<gene>
    <name evidence="12 14" type="primary">priA</name>
    <name evidence="14" type="ORF">IAC77_03035</name>
</gene>
<keyword evidence="1 12" id="KW-0639">Primosome</keyword>
<dbReference type="InterPro" id="IPR041236">
    <property type="entry name" value="PriA_C"/>
</dbReference>
<dbReference type="GO" id="GO:0006310">
    <property type="term" value="P:DNA recombination"/>
    <property type="evidence" value="ECO:0007669"/>
    <property type="project" value="InterPro"/>
</dbReference>
<feature type="binding site" evidence="12">
    <location>
        <position position="489"/>
    </location>
    <ligand>
        <name>Zn(2+)</name>
        <dbReference type="ChEBI" id="CHEBI:29105"/>
        <label>1</label>
    </ligand>
</feature>
<dbReference type="GO" id="GO:0006270">
    <property type="term" value="P:DNA replication initiation"/>
    <property type="evidence" value="ECO:0007669"/>
    <property type="project" value="TreeGrafter"/>
</dbReference>
<dbReference type="GO" id="GO:0016787">
    <property type="term" value="F:hydrolase activity"/>
    <property type="evidence" value="ECO:0007669"/>
    <property type="project" value="UniProtKB-KW"/>
</dbReference>
<dbReference type="AlphaFoldDB" id="A0A940DGV6"/>
<keyword evidence="6 12" id="KW-0347">Helicase</keyword>
<dbReference type="EMBL" id="JADINE010000037">
    <property type="protein sequence ID" value="MBO8407411.1"/>
    <property type="molecule type" value="Genomic_DNA"/>
</dbReference>
<evidence type="ECO:0000256" key="11">
    <source>
        <dbReference type="ARBA" id="ARBA00048988"/>
    </source>
</evidence>
<feature type="binding site" evidence="12">
    <location>
        <position position="458"/>
    </location>
    <ligand>
        <name>Zn(2+)</name>
        <dbReference type="ChEBI" id="CHEBI:29105"/>
        <label>2</label>
    </ligand>
</feature>
<evidence type="ECO:0000256" key="12">
    <source>
        <dbReference type="HAMAP-Rule" id="MF_00983"/>
    </source>
</evidence>
<dbReference type="Pfam" id="PF00271">
    <property type="entry name" value="Helicase_C"/>
    <property type="match status" value="1"/>
</dbReference>
<dbReference type="CDD" id="cd17929">
    <property type="entry name" value="DEXHc_priA"/>
    <property type="match status" value="1"/>
</dbReference>
<evidence type="ECO:0000313" key="15">
    <source>
        <dbReference type="Proteomes" id="UP000721442"/>
    </source>
</evidence>
<keyword evidence="2 12" id="KW-0235">DNA replication</keyword>
<protein>
    <recommendedName>
        <fullName evidence="12">Replication restart protein PriA</fullName>
    </recommendedName>
    <alternativeName>
        <fullName evidence="12">ATP-dependent DNA helicase PriA</fullName>
        <ecNumber evidence="12">5.6.2.4</ecNumber>
    </alternativeName>
    <alternativeName>
        <fullName evidence="12">DNA 3'-5' helicase PriA</fullName>
    </alternativeName>
</protein>
<feature type="binding site" evidence="12">
    <location>
        <position position="446"/>
    </location>
    <ligand>
        <name>Zn(2+)</name>
        <dbReference type="ChEBI" id="CHEBI:29105"/>
        <label>1</label>
    </ligand>
</feature>
<evidence type="ECO:0000256" key="4">
    <source>
        <dbReference type="ARBA" id="ARBA00022741"/>
    </source>
</evidence>
<comment type="function">
    <text evidence="12">Initiates the restart of stalled replication forks, which reloads the replicative helicase on sites other than the origin of replication. Recognizes and binds to abandoned replication forks and remodels them to uncover a helicase loading site. Promotes assembly of the primosome at these replication forks.</text>
</comment>